<evidence type="ECO:0000259" key="2">
    <source>
        <dbReference type="PROSITE" id="PS50883"/>
    </source>
</evidence>
<keyword evidence="4" id="KW-1185">Reference proteome</keyword>
<feature type="transmembrane region" description="Helical" evidence="1">
    <location>
        <begin position="81"/>
        <end position="103"/>
    </location>
</feature>
<dbReference type="InterPro" id="IPR050706">
    <property type="entry name" value="Cyclic-di-GMP_PDE-like"/>
</dbReference>
<dbReference type="PANTHER" id="PTHR33121">
    <property type="entry name" value="CYCLIC DI-GMP PHOSPHODIESTERASE PDEF"/>
    <property type="match status" value="1"/>
</dbReference>
<dbReference type="PANTHER" id="PTHR33121:SF70">
    <property type="entry name" value="SIGNALING PROTEIN YKOW"/>
    <property type="match status" value="1"/>
</dbReference>
<keyword evidence="1" id="KW-0812">Transmembrane</keyword>
<proteinExistence type="predicted"/>
<feature type="transmembrane region" description="Helical" evidence="1">
    <location>
        <begin position="56"/>
        <end position="75"/>
    </location>
</feature>
<feature type="transmembrane region" description="Helical" evidence="1">
    <location>
        <begin position="110"/>
        <end position="133"/>
    </location>
</feature>
<dbReference type="PROSITE" id="PS50883">
    <property type="entry name" value="EAL"/>
    <property type="match status" value="1"/>
</dbReference>
<evidence type="ECO:0000256" key="1">
    <source>
        <dbReference type="SAM" id="Phobius"/>
    </source>
</evidence>
<accession>A0A1M5H7L7</accession>
<dbReference type="CDD" id="cd01948">
    <property type="entry name" value="EAL"/>
    <property type="match status" value="1"/>
</dbReference>
<dbReference type="AlphaFoldDB" id="A0A1M5H7L7"/>
<feature type="transmembrane region" description="Helical" evidence="1">
    <location>
        <begin position="182"/>
        <end position="199"/>
    </location>
</feature>
<evidence type="ECO:0000313" key="3">
    <source>
        <dbReference type="EMBL" id="SHG11906.1"/>
    </source>
</evidence>
<dbReference type="InterPro" id="IPR035919">
    <property type="entry name" value="EAL_sf"/>
</dbReference>
<name>A0A1M5H7L7_9HYPH</name>
<dbReference type="InterPro" id="IPR001633">
    <property type="entry name" value="EAL_dom"/>
</dbReference>
<dbReference type="SUPFAM" id="SSF141868">
    <property type="entry name" value="EAL domain-like"/>
    <property type="match status" value="1"/>
</dbReference>
<keyword evidence="1" id="KW-0472">Membrane</keyword>
<evidence type="ECO:0000313" key="4">
    <source>
        <dbReference type="Proteomes" id="UP000184485"/>
    </source>
</evidence>
<feature type="transmembrane region" description="Helical" evidence="1">
    <location>
        <begin position="205"/>
        <end position="225"/>
    </location>
</feature>
<dbReference type="GO" id="GO:0071111">
    <property type="term" value="F:cyclic-guanylate-specific phosphodiesterase activity"/>
    <property type="evidence" value="ECO:0007669"/>
    <property type="project" value="InterPro"/>
</dbReference>
<dbReference type="STRING" id="1122133.SAMN02745157_3652"/>
<dbReference type="Pfam" id="PF00563">
    <property type="entry name" value="EAL"/>
    <property type="match status" value="1"/>
</dbReference>
<dbReference type="Gene3D" id="3.20.20.450">
    <property type="entry name" value="EAL domain"/>
    <property type="match status" value="1"/>
</dbReference>
<feature type="transmembrane region" description="Helical" evidence="1">
    <location>
        <begin position="139"/>
        <end position="161"/>
    </location>
</feature>
<feature type="transmembrane region" description="Helical" evidence="1">
    <location>
        <begin position="30"/>
        <end position="49"/>
    </location>
</feature>
<organism evidence="3 4">
    <name type="scientific">Kaistia soli DSM 19436</name>
    <dbReference type="NCBI Taxonomy" id="1122133"/>
    <lineage>
        <taxon>Bacteria</taxon>
        <taxon>Pseudomonadati</taxon>
        <taxon>Pseudomonadota</taxon>
        <taxon>Alphaproteobacteria</taxon>
        <taxon>Hyphomicrobiales</taxon>
        <taxon>Kaistiaceae</taxon>
        <taxon>Kaistia</taxon>
    </lineage>
</organism>
<gene>
    <name evidence="3" type="ORF">SAMN02745157_3652</name>
</gene>
<sequence>MFGCIGVALAGVSAVGLATGATSVAGLQGPSLPANSIALLIVGVALLCSRPFQSSSALVCWGVGACAVAMFKQLAWRLGWIQSPVLPGNTLMICLLGLSLILLGNRKIVIAQLTAALATLPPLAALISFSYQLPGCPSLLGLIIALSGLSLAVALLGQTAYRGPLRHLLAPNPAGLLSRVRIVVLGTAAIGLGFVAARLQFDPTAVPIIVTLVVATIVVVMSDIVSYSVRHSRTPLVEQRQDFAEIEFAIDRALGIGEFRLAYQPQVELATGQLAGIEVLVRWDDPTRGQVSPLEFVTAAEATGQIHALGLWIIEEACNQGQRWRDTLLGAAALSVNVSPVQLKAPDFAANVRAILGRTGFPPDRLVVELTESALVQRGDPGFETLWELHQAGVRIAIDDFGTGYSCLAYLRDLPVSFLKIDQSFVRDLPHNESAAVIARTIVAMGRGLGLSVVAEGVETEAQADFLKGIWCNKAQGYFYAKPLNSAQLAGWAELGASP</sequence>
<dbReference type="EMBL" id="FQUP01000003">
    <property type="protein sequence ID" value="SHG11906.1"/>
    <property type="molecule type" value="Genomic_DNA"/>
</dbReference>
<dbReference type="Proteomes" id="UP000184485">
    <property type="component" value="Unassembled WGS sequence"/>
</dbReference>
<keyword evidence="1" id="KW-1133">Transmembrane helix</keyword>
<feature type="domain" description="EAL" evidence="2">
    <location>
        <begin position="243"/>
        <end position="497"/>
    </location>
</feature>
<protein>
    <submittedName>
        <fullName evidence="3">EAL domain, c-di-GMP-specific phosphodiesterase class I (Or its enzymatically inactive variant)</fullName>
    </submittedName>
</protein>
<reference evidence="3 4" key="1">
    <citation type="submission" date="2016-11" db="EMBL/GenBank/DDBJ databases">
        <authorList>
            <person name="Jaros S."/>
            <person name="Januszkiewicz K."/>
            <person name="Wedrychowicz H."/>
        </authorList>
    </citation>
    <scope>NUCLEOTIDE SEQUENCE [LARGE SCALE GENOMIC DNA]</scope>
    <source>
        <strain evidence="3 4">DSM 19436</strain>
    </source>
</reference>
<dbReference type="SMART" id="SM00052">
    <property type="entry name" value="EAL"/>
    <property type="match status" value="1"/>
</dbReference>